<accession>A0ABS2GBA5</accession>
<dbReference type="PANTHER" id="PTHR39161:SF1">
    <property type="entry name" value="ADAPTER PROTEIN MECA 1"/>
    <property type="match status" value="1"/>
</dbReference>
<sequence>MKIEKVSDTQLKLTLTKADLAERDIQLEDLIRPSEKTQQLFRDIMEQAMDECDFITENTPLMVEAVPVGMDGIMIIVTKIDNKENADNGIHLFNDAKDLRRYRKKPLATVESKATEEGDLLIYSFGALDDVIDVSIRLNPIFHGGSTLYKYNGRYFLVLQGNTYNSEETIDDLELILEEYGAKHISSVLSRYFLAEHGEIIIAEKAVRSLAVSFGRPAGA</sequence>
<dbReference type="EMBL" id="JACSNV010000021">
    <property type="protein sequence ID" value="MBM6878759.1"/>
    <property type="molecule type" value="Genomic_DNA"/>
</dbReference>
<evidence type="ECO:0000256" key="1">
    <source>
        <dbReference type="ARBA" id="ARBA00005397"/>
    </source>
</evidence>
<keyword evidence="3" id="KW-1185">Reference proteome</keyword>
<dbReference type="Gene3D" id="3.30.70.1950">
    <property type="match status" value="1"/>
</dbReference>
<dbReference type="Pfam" id="PF05389">
    <property type="entry name" value="MecA"/>
    <property type="match status" value="1"/>
</dbReference>
<organism evidence="2 3">
    <name type="scientific">Anaerotignum lactatifermentans</name>
    <dbReference type="NCBI Taxonomy" id="160404"/>
    <lineage>
        <taxon>Bacteria</taxon>
        <taxon>Bacillati</taxon>
        <taxon>Bacillota</taxon>
        <taxon>Clostridia</taxon>
        <taxon>Lachnospirales</taxon>
        <taxon>Anaerotignaceae</taxon>
        <taxon>Anaerotignum</taxon>
    </lineage>
</organism>
<gene>
    <name evidence="2" type="ORF">H9X83_11425</name>
</gene>
<dbReference type="Proteomes" id="UP000729290">
    <property type="component" value="Unassembled WGS sequence"/>
</dbReference>
<dbReference type="PANTHER" id="PTHR39161">
    <property type="entry name" value="ADAPTER PROTEIN MECA"/>
    <property type="match status" value="1"/>
</dbReference>
<comment type="similarity">
    <text evidence="1">Belongs to the MecA family.</text>
</comment>
<evidence type="ECO:0000313" key="3">
    <source>
        <dbReference type="Proteomes" id="UP000729290"/>
    </source>
</evidence>
<proteinExistence type="inferred from homology"/>
<dbReference type="RefSeq" id="WP_205134418.1">
    <property type="nucleotide sequence ID" value="NZ_JACSNT010000019.1"/>
</dbReference>
<comment type="caution">
    <text evidence="2">The sequence shown here is derived from an EMBL/GenBank/DDBJ whole genome shotgun (WGS) entry which is preliminary data.</text>
</comment>
<reference evidence="2 3" key="1">
    <citation type="journal article" date="2021" name="Sci. Rep.">
        <title>The distribution of antibiotic resistance genes in chicken gut microbiota commensals.</title>
        <authorList>
            <person name="Juricova H."/>
            <person name="Matiasovicova J."/>
            <person name="Kubasova T."/>
            <person name="Cejkova D."/>
            <person name="Rychlik I."/>
        </authorList>
    </citation>
    <scope>NUCLEOTIDE SEQUENCE [LARGE SCALE GENOMIC DNA]</scope>
    <source>
        <strain evidence="2 3">An431b</strain>
    </source>
</reference>
<evidence type="ECO:0000313" key="2">
    <source>
        <dbReference type="EMBL" id="MBM6878759.1"/>
    </source>
</evidence>
<dbReference type="InterPro" id="IPR038471">
    <property type="entry name" value="MecA_C_sf"/>
</dbReference>
<protein>
    <submittedName>
        <fullName evidence="2">Adaptor protein MecA</fullName>
    </submittedName>
</protein>
<dbReference type="InterPro" id="IPR008681">
    <property type="entry name" value="Neg-reg_MecA"/>
</dbReference>
<name>A0ABS2GBA5_9FIRM</name>